<protein>
    <submittedName>
        <fullName evidence="2">Uncharacterized protein</fullName>
    </submittedName>
</protein>
<comment type="caution">
    <text evidence="2">The sequence shown here is derived from an EMBL/GenBank/DDBJ whole genome shotgun (WGS) entry which is preliminary data.</text>
</comment>
<organism evidence="2 3">
    <name type="scientific">Ruminiclostridium sufflavum DSM 19573</name>
    <dbReference type="NCBI Taxonomy" id="1121337"/>
    <lineage>
        <taxon>Bacteria</taxon>
        <taxon>Bacillati</taxon>
        <taxon>Bacillota</taxon>
        <taxon>Clostridia</taxon>
        <taxon>Eubacteriales</taxon>
        <taxon>Oscillospiraceae</taxon>
        <taxon>Ruminiclostridium</taxon>
    </lineage>
</organism>
<sequence>MNLYKKINIIQKKYYSIIYLYGGIINLCYAQTEQPAVLKVFNTLTGILFIAFAVYYYRLRKKPNIKN</sequence>
<evidence type="ECO:0000313" key="3">
    <source>
        <dbReference type="Proteomes" id="UP000248132"/>
    </source>
</evidence>
<gene>
    <name evidence="2" type="ORF">LY28_03522</name>
</gene>
<dbReference type="EMBL" id="QKMR01000029">
    <property type="protein sequence ID" value="PYG84901.1"/>
    <property type="molecule type" value="Genomic_DNA"/>
</dbReference>
<dbReference type="AlphaFoldDB" id="A0A318XGB1"/>
<keyword evidence="1" id="KW-0472">Membrane</keyword>
<keyword evidence="3" id="KW-1185">Reference proteome</keyword>
<dbReference type="Proteomes" id="UP000248132">
    <property type="component" value="Unassembled WGS sequence"/>
</dbReference>
<accession>A0A318XGB1</accession>
<evidence type="ECO:0000256" key="1">
    <source>
        <dbReference type="SAM" id="Phobius"/>
    </source>
</evidence>
<keyword evidence="1" id="KW-1133">Transmembrane helix</keyword>
<name>A0A318XGB1_9FIRM</name>
<evidence type="ECO:0000313" key="2">
    <source>
        <dbReference type="EMBL" id="PYG84901.1"/>
    </source>
</evidence>
<feature type="transmembrane region" description="Helical" evidence="1">
    <location>
        <begin position="14"/>
        <end position="32"/>
    </location>
</feature>
<proteinExistence type="predicted"/>
<feature type="transmembrane region" description="Helical" evidence="1">
    <location>
        <begin position="38"/>
        <end position="57"/>
    </location>
</feature>
<reference evidence="2 3" key="1">
    <citation type="submission" date="2018-06" db="EMBL/GenBank/DDBJ databases">
        <title>Genomic Encyclopedia of Type Strains, Phase I: the one thousand microbial genomes (KMG-I) project.</title>
        <authorList>
            <person name="Kyrpides N."/>
        </authorList>
    </citation>
    <scope>NUCLEOTIDE SEQUENCE [LARGE SCALE GENOMIC DNA]</scope>
    <source>
        <strain evidence="2 3">DSM 19573</strain>
    </source>
</reference>
<keyword evidence="1" id="KW-0812">Transmembrane</keyword>